<organism evidence="3 4">
    <name type="scientific">Posidoniimonas corsicana</name>
    <dbReference type="NCBI Taxonomy" id="1938618"/>
    <lineage>
        <taxon>Bacteria</taxon>
        <taxon>Pseudomonadati</taxon>
        <taxon>Planctomycetota</taxon>
        <taxon>Planctomycetia</taxon>
        <taxon>Pirellulales</taxon>
        <taxon>Lacipirellulaceae</taxon>
        <taxon>Posidoniimonas</taxon>
    </lineage>
</organism>
<keyword evidence="2" id="KW-0812">Transmembrane</keyword>
<feature type="transmembrane region" description="Helical" evidence="2">
    <location>
        <begin position="28"/>
        <end position="52"/>
    </location>
</feature>
<feature type="compositionally biased region" description="Basic residues" evidence="1">
    <location>
        <begin position="54"/>
        <end position="65"/>
    </location>
</feature>
<evidence type="ECO:0000256" key="1">
    <source>
        <dbReference type="SAM" id="MobiDB-lite"/>
    </source>
</evidence>
<protein>
    <submittedName>
        <fullName evidence="3">Uncharacterized protein</fullName>
    </submittedName>
</protein>
<evidence type="ECO:0000313" key="4">
    <source>
        <dbReference type="Proteomes" id="UP000316714"/>
    </source>
</evidence>
<dbReference type="AlphaFoldDB" id="A0A5C5VG53"/>
<accession>A0A5C5VG53</accession>
<proteinExistence type="predicted"/>
<gene>
    <name evidence="3" type="ORF">KOR34_19900</name>
</gene>
<reference evidence="3 4" key="1">
    <citation type="submission" date="2019-02" db="EMBL/GenBank/DDBJ databases">
        <title>Deep-cultivation of Planctomycetes and their phenomic and genomic characterization uncovers novel biology.</title>
        <authorList>
            <person name="Wiegand S."/>
            <person name="Jogler M."/>
            <person name="Boedeker C."/>
            <person name="Pinto D."/>
            <person name="Vollmers J."/>
            <person name="Rivas-Marin E."/>
            <person name="Kohn T."/>
            <person name="Peeters S.H."/>
            <person name="Heuer A."/>
            <person name="Rast P."/>
            <person name="Oberbeckmann S."/>
            <person name="Bunk B."/>
            <person name="Jeske O."/>
            <person name="Meyerdierks A."/>
            <person name="Storesund J.E."/>
            <person name="Kallscheuer N."/>
            <person name="Luecker S."/>
            <person name="Lage O.M."/>
            <person name="Pohl T."/>
            <person name="Merkel B.J."/>
            <person name="Hornburger P."/>
            <person name="Mueller R.-W."/>
            <person name="Bruemmer F."/>
            <person name="Labrenz M."/>
            <person name="Spormann A.M."/>
            <person name="Op Den Camp H."/>
            <person name="Overmann J."/>
            <person name="Amann R."/>
            <person name="Jetten M.S.M."/>
            <person name="Mascher T."/>
            <person name="Medema M.H."/>
            <person name="Devos D.P."/>
            <person name="Kaster A.-K."/>
            <person name="Ovreas L."/>
            <person name="Rohde M."/>
            <person name="Galperin M.Y."/>
            <person name="Jogler C."/>
        </authorList>
    </citation>
    <scope>NUCLEOTIDE SEQUENCE [LARGE SCALE GENOMIC DNA]</scope>
    <source>
        <strain evidence="3 4">KOR34</strain>
    </source>
</reference>
<evidence type="ECO:0000256" key="2">
    <source>
        <dbReference type="SAM" id="Phobius"/>
    </source>
</evidence>
<keyword evidence="4" id="KW-1185">Reference proteome</keyword>
<feature type="region of interest" description="Disordered" evidence="1">
    <location>
        <begin position="54"/>
        <end position="78"/>
    </location>
</feature>
<evidence type="ECO:0000313" key="3">
    <source>
        <dbReference type="EMBL" id="TWT37043.1"/>
    </source>
</evidence>
<keyword evidence="2" id="KW-0472">Membrane</keyword>
<comment type="caution">
    <text evidence="3">The sequence shown here is derived from an EMBL/GenBank/DDBJ whole genome shotgun (WGS) entry which is preliminary data.</text>
</comment>
<keyword evidence="2" id="KW-1133">Transmembrane helix</keyword>
<sequence length="78" mass="8303">MRPNLIYFGGILIGLGLGVTLLDLARTYHLIGIDVSLSFLGAMLVLSGVLLAHRGRGKQPSHRPTKQPPTPTGSSRVV</sequence>
<name>A0A5C5VG53_9BACT</name>
<dbReference type="EMBL" id="SIHJ01000001">
    <property type="protein sequence ID" value="TWT37043.1"/>
    <property type="molecule type" value="Genomic_DNA"/>
</dbReference>
<dbReference type="Proteomes" id="UP000316714">
    <property type="component" value="Unassembled WGS sequence"/>
</dbReference>
<feature type="transmembrane region" description="Helical" evidence="2">
    <location>
        <begin position="5"/>
        <end position="22"/>
    </location>
</feature>